<dbReference type="PANTHER" id="PTHR34282:SF2">
    <property type="entry name" value="DUF3741 DOMAIN-CONTAINING PROTEIN"/>
    <property type="match status" value="1"/>
</dbReference>
<feature type="compositionally biased region" description="Basic and acidic residues" evidence="1">
    <location>
        <begin position="564"/>
        <end position="577"/>
    </location>
</feature>
<dbReference type="OrthoDB" id="1079501at2759"/>
<evidence type="ECO:0000313" key="2">
    <source>
        <dbReference type="Proteomes" id="UP000504607"/>
    </source>
</evidence>
<feature type="compositionally biased region" description="Polar residues" evidence="1">
    <location>
        <begin position="517"/>
        <end position="544"/>
    </location>
</feature>
<sequence length="826" mass="92860">MPQDNLRSAVHKSLTKSIPVGFEVGNETVQCGTSRRSKSSPFVALEPIDRRGRRGPDPMAFRVKEEEKVMAYQEDSELQLLHVSRGAQKLNQMIDSWSKAPNLDGRSKYFAEDLLRSALDLQESLIMLEKLQNASKRMFRMNKKQKPEFIYEREQELEQENSPEALGSKRFEAGGHHNWLQEPRLSVSGSSRNLVEELKKVIEDSLSRQNLLSLCSDDEKASSSKSARYSQSKVSNGKRSEQKVEAVGSIRASNRTKKPKAPCLIGKLMGLEEVPSQTARPVKKEEKGKNINSPRHSLDIEMPKARKLQFVQPIPDPKRKTLQEIIETMQCKGLLKGNKPKDRRCQPCFSPTPQLQQCARDFHGDDNVPPIVIVKPLHLQCWERGEIHKEHALEKLAVKEDIGSTKLGQEDKVSDQKIMVIKTLKRKEVKPMGKIKDKSFPNVKSVSVASSSQNQQKKEAFKTCQKPNKGQKELFLNNKKQEEKKDVKAATKKLISPSKTSAAAAKNDKRQAAARNYGSTQLNTSQNQNLRRSSKLVAQNFSGSTKEKKTTGAKPVRRSNKAVNGDKKYNEDGKEVNSHYQTDCVSTASSTFSGDELSKQAAQDAQPCSRDDAVKTCKVLCEVIGKINQDGNVSGLGEEAIQLPEKKATTGEAAAIEDDLKLLLLSNQPFLNRAQELFSVDDNGHSYYQNKGTDEVGKRNAKLFLDIAAELMMCKSHHQKHLIHSSLQAHSWGRTVYYTIDLLVEEIGNKISKLTNYITVGDDATTDSLYRRLERDLKCKDPMINAMWDFGWVDWTCMEETDQVAGEVGEYVLAWLIEEAAIELVY</sequence>
<feature type="compositionally biased region" description="Low complexity" evidence="1">
    <location>
        <begin position="223"/>
        <end position="235"/>
    </location>
</feature>
<feature type="region of interest" description="Disordered" evidence="1">
    <location>
        <begin position="216"/>
        <end position="255"/>
    </location>
</feature>
<evidence type="ECO:0000313" key="3">
    <source>
        <dbReference type="RefSeq" id="XP_019705042.1"/>
    </source>
</evidence>
<feature type="region of interest" description="Disordered" evidence="1">
    <location>
        <begin position="276"/>
        <end position="296"/>
    </location>
</feature>
<keyword evidence="2" id="KW-1185">Reference proteome</keyword>
<dbReference type="KEGG" id="egu:105040828"/>
<accession>A0A6J0PGI8</accession>
<dbReference type="Proteomes" id="UP000504607">
    <property type="component" value="Chromosome 3"/>
</dbReference>
<protein>
    <submittedName>
        <fullName evidence="3">LOW QUALITY PROTEIN: uncharacterized protein LOC105040828</fullName>
    </submittedName>
</protein>
<dbReference type="AlphaFoldDB" id="A0A6J0PGI8"/>
<dbReference type="RefSeq" id="XP_019705042.1">
    <property type="nucleotide sequence ID" value="XM_019849483.2"/>
</dbReference>
<dbReference type="InParanoid" id="A0A6J0PGI8"/>
<feature type="compositionally biased region" description="Low complexity" evidence="1">
    <location>
        <begin position="442"/>
        <end position="455"/>
    </location>
</feature>
<organism evidence="2 3">
    <name type="scientific">Elaeis guineensis var. tenera</name>
    <name type="common">Oil palm</name>
    <dbReference type="NCBI Taxonomy" id="51953"/>
    <lineage>
        <taxon>Eukaryota</taxon>
        <taxon>Viridiplantae</taxon>
        <taxon>Streptophyta</taxon>
        <taxon>Embryophyta</taxon>
        <taxon>Tracheophyta</taxon>
        <taxon>Spermatophyta</taxon>
        <taxon>Magnoliopsida</taxon>
        <taxon>Liliopsida</taxon>
        <taxon>Arecaceae</taxon>
        <taxon>Arecoideae</taxon>
        <taxon>Cocoseae</taxon>
        <taxon>Elaeidinae</taxon>
        <taxon>Elaeis</taxon>
    </lineage>
</organism>
<reference evidence="3" key="1">
    <citation type="submission" date="2025-08" db="UniProtKB">
        <authorList>
            <consortium name="RefSeq"/>
        </authorList>
    </citation>
    <scope>IDENTIFICATION</scope>
</reference>
<feature type="region of interest" description="Disordered" evidence="1">
    <location>
        <begin position="432"/>
        <end position="577"/>
    </location>
</feature>
<feature type="compositionally biased region" description="Basic and acidic residues" evidence="1">
    <location>
        <begin position="479"/>
        <end position="489"/>
    </location>
</feature>
<proteinExistence type="predicted"/>
<name>A0A6J0PGI8_ELAGV</name>
<dbReference type="GeneID" id="105040828"/>
<dbReference type="PANTHER" id="PTHR34282">
    <property type="entry name" value="OS01G0228800 PROTEIN-RELATED"/>
    <property type="match status" value="1"/>
</dbReference>
<gene>
    <name evidence="3" type="primary">LOC105040828</name>
</gene>
<evidence type="ECO:0000256" key="1">
    <source>
        <dbReference type="SAM" id="MobiDB-lite"/>
    </source>
</evidence>
<dbReference type="RefSeq" id="XP_073110555.1">
    <property type="nucleotide sequence ID" value="XM_073254454.1"/>
</dbReference>